<dbReference type="PANTHER" id="PTHR36181">
    <property type="entry name" value="INTRON-ENCODED ENDONUCLEASE AI3-RELATED"/>
    <property type="match status" value="1"/>
</dbReference>
<dbReference type="GO" id="GO:0005739">
    <property type="term" value="C:mitochondrion"/>
    <property type="evidence" value="ECO:0007669"/>
    <property type="project" value="UniProtKB-ARBA"/>
</dbReference>
<proteinExistence type="predicted"/>
<dbReference type="AlphaFoldDB" id="A0AAV5ATT8"/>
<protein>
    <recommendedName>
        <fullName evidence="2">Homing endonuclease LAGLIDADG domain-containing protein</fullName>
    </recommendedName>
</protein>
<dbReference type="InterPro" id="IPR051289">
    <property type="entry name" value="LAGLIDADG_Endonuclease"/>
</dbReference>
<dbReference type="PANTHER" id="PTHR36181:SF4">
    <property type="entry name" value="LAGLIDADG ENDONUCLEASE"/>
    <property type="match status" value="1"/>
</dbReference>
<dbReference type="Pfam" id="PF00961">
    <property type="entry name" value="LAGLIDADG_1"/>
    <property type="match status" value="1"/>
</dbReference>
<evidence type="ECO:0000256" key="1">
    <source>
        <dbReference type="ARBA" id="ARBA00002670"/>
    </source>
</evidence>
<sequence>MFYDKIPSLWLAELGVERVTGFIDGEEHLTLSGLHKILVIKASMNLGLSKSLQAAFPNVIPVPRPLVINPTIEPEWIAGFATAEACFFVNVLNSPRYKLKAGIQLEFSLTQHSRDELLMKSLIEYFNCGKVQKYQDACYYRVGNLPGITEKIIPFFKKYPILGEKSKDFSDFCKVSEMIKDKKHLTKEGLEQILRIKAGMNTGRSKSLPAAE</sequence>
<keyword evidence="4" id="KW-1185">Reference proteome</keyword>
<gene>
    <name evidence="3" type="ORF">Clacol_010488</name>
</gene>
<organism evidence="3 4">
    <name type="scientific">Clathrus columnatus</name>
    <dbReference type="NCBI Taxonomy" id="1419009"/>
    <lineage>
        <taxon>Eukaryota</taxon>
        <taxon>Fungi</taxon>
        <taxon>Dikarya</taxon>
        <taxon>Basidiomycota</taxon>
        <taxon>Agaricomycotina</taxon>
        <taxon>Agaricomycetes</taxon>
        <taxon>Phallomycetidae</taxon>
        <taxon>Phallales</taxon>
        <taxon>Clathraceae</taxon>
        <taxon>Clathrus</taxon>
    </lineage>
</organism>
<reference evidence="3" key="1">
    <citation type="submission" date="2021-10" db="EMBL/GenBank/DDBJ databases">
        <title>De novo Genome Assembly of Clathrus columnatus (Basidiomycota, Fungi) Using Illumina and Nanopore Sequence Data.</title>
        <authorList>
            <person name="Ogiso-Tanaka E."/>
            <person name="Itagaki H."/>
            <person name="Hosoya T."/>
            <person name="Hosaka K."/>
        </authorList>
    </citation>
    <scope>NUCLEOTIDE SEQUENCE</scope>
    <source>
        <strain evidence="3">MO-923</strain>
    </source>
</reference>
<dbReference type="InterPro" id="IPR027434">
    <property type="entry name" value="Homing_endonucl"/>
</dbReference>
<evidence type="ECO:0000259" key="2">
    <source>
        <dbReference type="Pfam" id="PF00961"/>
    </source>
</evidence>
<name>A0AAV5ATT8_9AGAM</name>
<dbReference type="GO" id="GO:0004519">
    <property type="term" value="F:endonuclease activity"/>
    <property type="evidence" value="ECO:0007669"/>
    <property type="project" value="InterPro"/>
</dbReference>
<dbReference type="EMBL" id="BPWL01000014">
    <property type="protein sequence ID" value="GJJ16196.1"/>
    <property type="molecule type" value="Genomic_DNA"/>
</dbReference>
<dbReference type="InterPro" id="IPR004860">
    <property type="entry name" value="LAGLIDADG_dom"/>
</dbReference>
<evidence type="ECO:0000313" key="4">
    <source>
        <dbReference type="Proteomes" id="UP001050691"/>
    </source>
</evidence>
<comment type="caution">
    <text evidence="3">The sequence shown here is derived from an EMBL/GenBank/DDBJ whole genome shotgun (WGS) entry which is preliminary data.</text>
</comment>
<comment type="function">
    <text evidence="1">Mitochondrial DNA endonuclease involved in intron homing.</text>
</comment>
<evidence type="ECO:0000313" key="3">
    <source>
        <dbReference type="EMBL" id="GJJ16196.1"/>
    </source>
</evidence>
<dbReference type="SUPFAM" id="SSF55608">
    <property type="entry name" value="Homing endonucleases"/>
    <property type="match status" value="1"/>
</dbReference>
<dbReference type="FunFam" id="3.10.28.10:FF:000010">
    <property type="entry name" value="LAGLIDADG homing endonuclease I-LtrII"/>
    <property type="match status" value="1"/>
</dbReference>
<dbReference type="Gene3D" id="3.10.28.10">
    <property type="entry name" value="Homing endonucleases"/>
    <property type="match status" value="1"/>
</dbReference>
<dbReference type="Proteomes" id="UP001050691">
    <property type="component" value="Unassembled WGS sequence"/>
</dbReference>
<feature type="domain" description="Homing endonuclease LAGLIDADG" evidence="2">
    <location>
        <begin position="77"/>
        <end position="175"/>
    </location>
</feature>
<accession>A0AAV5ATT8</accession>